<gene>
    <name evidence="2" type="ORF">PVAP13_3KG264803</name>
</gene>
<comment type="caution">
    <text evidence="2">The sequence shown here is derived from an EMBL/GenBank/DDBJ whole genome shotgun (WGS) entry which is preliminary data.</text>
</comment>
<feature type="compositionally biased region" description="Low complexity" evidence="1">
    <location>
        <begin position="298"/>
        <end position="331"/>
    </location>
</feature>
<feature type="compositionally biased region" description="Low complexity" evidence="1">
    <location>
        <begin position="348"/>
        <end position="358"/>
    </location>
</feature>
<feature type="compositionally biased region" description="Basic residues" evidence="1">
    <location>
        <begin position="252"/>
        <end position="261"/>
    </location>
</feature>
<evidence type="ECO:0000313" key="2">
    <source>
        <dbReference type="EMBL" id="KAG2627868.1"/>
    </source>
</evidence>
<dbReference type="AlphaFoldDB" id="A0A8T0V0D8"/>
<name>A0A8T0V0D8_PANVG</name>
<feature type="region of interest" description="Disordered" evidence="1">
    <location>
        <begin position="345"/>
        <end position="371"/>
    </location>
</feature>
<dbReference type="PANTHER" id="PTHR34397">
    <property type="entry name" value="OS05G0237600 PROTEIN"/>
    <property type="match status" value="1"/>
</dbReference>
<feature type="region of interest" description="Disordered" evidence="1">
    <location>
        <begin position="297"/>
        <end position="332"/>
    </location>
</feature>
<protein>
    <submittedName>
        <fullName evidence="2">Uncharacterized protein</fullName>
    </submittedName>
</protein>
<organism evidence="2 3">
    <name type="scientific">Panicum virgatum</name>
    <name type="common">Blackwell switchgrass</name>
    <dbReference type="NCBI Taxonomy" id="38727"/>
    <lineage>
        <taxon>Eukaryota</taxon>
        <taxon>Viridiplantae</taxon>
        <taxon>Streptophyta</taxon>
        <taxon>Embryophyta</taxon>
        <taxon>Tracheophyta</taxon>
        <taxon>Spermatophyta</taxon>
        <taxon>Magnoliopsida</taxon>
        <taxon>Liliopsida</taxon>
        <taxon>Poales</taxon>
        <taxon>Poaceae</taxon>
        <taxon>PACMAD clade</taxon>
        <taxon>Panicoideae</taxon>
        <taxon>Panicodae</taxon>
        <taxon>Paniceae</taxon>
        <taxon>Panicinae</taxon>
        <taxon>Panicum</taxon>
        <taxon>Panicum sect. Hiantes</taxon>
    </lineage>
</organism>
<keyword evidence="3" id="KW-1185">Reference proteome</keyword>
<reference evidence="2" key="1">
    <citation type="submission" date="2020-05" db="EMBL/GenBank/DDBJ databases">
        <title>WGS assembly of Panicum virgatum.</title>
        <authorList>
            <person name="Lovell J.T."/>
            <person name="Jenkins J."/>
            <person name="Shu S."/>
            <person name="Juenger T.E."/>
            <person name="Schmutz J."/>
        </authorList>
    </citation>
    <scope>NUCLEOTIDE SEQUENCE</scope>
    <source>
        <strain evidence="2">AP13</strain>
    </source>
</reference>
<proteinExistence type="predicted"/>
<evidence type="ECO:0000313" key="3">
    <source>
        <dbReference type="Proteomes" id="UP000823388"/>
    </source>
</evidence>
<evidence type="ECO:0000256" key="1">
    <source>
        <dbReference type="SAM" id="MobiDB-lite"/>
    </source>
</evidence>
<dbReference type="EMBL" id="CM029041">
    <property type="protein sequence ID" value="KAG2627868.1"/>
    <property type="molecule type" value="Genomic_DNA"/>
</dbReference>
<dbReference type="PANTHER" id="PTHR34397:SF17">
    <property type="entry name" value="OS08G0290200 PROTEIN"/>
    <property type="match status" value="1"/>
</dbReference>
<sequence length="371" mass="40255">MPQPSPRVRTGCIHRWPVGAMHAALGVGVRVRLGVWRWPSSAINMTRGSPCFRHSISIRRPKKESHLLVFRAFSAPTKKMGKRTLAMVVYDPAAAAAQQRDAKRARARPSADAGAVVPYDVQPIDAVPLKAIAPRLPRLAPALAIPEEPPCLRRHILPALGLRDDLPMRFIDRKRVTGTDLDAHQNRFRIPSGGALGRLRPILTPDELDAASLLHDPAPRPRRQHQHEPSELENVAADDDGEAERQRQGQTGRRKRQGRRHGGLPVRFVDLAAGASGELLLSRWESTAGTVVKDSRGKATWASSAGAASGRTTPSRSGASSRARSGSSARPCATRATCIFSSLREVARSSSASTAPARSEGEPRTGPSRRW</sequence>
<feature type="region of interest" description="Disordered" evidence="1">
    <location>
        <begin position="213"/>
        <end position="261"/>
    </location>
</feature>
<accession>A0A8T0V0D8</accession>
<dbReference type="Proteomes" id="UP000823388">
    <property type="component" value="Chromosome 3K"/>
</dbReference>